<dbReference type="Pfam" id="PF00586">
    <property type="entry name" value="AIRS"/>
    <property type="match status" value="1"/>
</dbReference>
<comment type="caution">
    <text evidence="2">The sequence shown here is derived from an EMBL/GenBank/DDBJ whole genome shotgun (WGS) entry which is preliminary data.</text>
</comment>
<dbReference type="Proteomes" id="UP000050911">
    <property type="component" value="Unassembled WGS sequence"/>
</dbReference>
<dbReference type="PATRIC" id="fig|1302272.5.peg.533"/>
<proteinExistence type="predicted"/>
<evidence type="ECO:0000313" key="2">
    <source>
        <dbReference type="EMBL" id="KRK47265.1"/>
    </source>
</evidence>
<gene>
    <name evidence="2" type="ORF">FC96_GL000535</name>
</gene>
<feature type="domain" description="PurM-like N-terminal" evidence="1">
    <location>
        <begin position="6"/>
        <end position="119"/>
    </location>
</feature>
<keyword evidence="3" id="KW-1185">Reference proteome</keyword>
<reference evidence="2 3" key="1">
    <citation type="journal article" date="2015" name="Genome Announc.">
        <title>Expanding the biotechnology potential of lactobacilli through comparative genomics of 213 strains and associated genera.</title>
        <authorList>
            <person name="Sun Z."/>
            <person name="Harris H.M."/>
            <person name="McCann A."/>
            <person name="Guo C."/>
            <person name="Argimon S."/>
            <person name="Zhang W."/>
            <person name="Yang X."/>
            <person name="Jeffery I.B."/>
            <person name="Cooney J.C."/>
            <person name="Kagawa T.F."/>
            <person name="Liu W."/>
            <person name="Song Y."/>
            <person name="Salvetti E."/>
            <person name="Wrobel A."/>
            <person name="Rasinkangas P."/>
            <person name="Parkhill J."/>
            <person name="Rea M.C."/>
            <person name="O'Sullivan O."/>
            <person name="Ritari J."/>
            <person name="Douillard F.P."/>
            <person name="Paul Ross R."/>
            <person name="Yang R."/>
            <person name="Briner A.E."/>
            <person name="Felis G.E."/>
            <person name="de Vos W.M."/>
            <person name="Barrangou R."/>
            <person name="Klaenhammer T.R."/>
            <person name="Caufield P.W."/>
            <person name="Cui Y."/>
            <person name="Zhang H."/>
            <person name="O'Toole P.W."/>
        </authorList>
    </citation>
    <scope>NUCLEOTIDE SEQUENCE [LARGE SCALE GENOMIC DNA]</scope>
    <source>
        <strain evidence="2 3">JCM 15530</strain>
    </source>
</reference>
<dbReference type="AlphaFoldDB" id="A0A0R1HUW8"/>
<dbReference type="STRING" id="1302272.FC96_GL000535"/>
<dbReference type="InterPro" id="IPR016188">
    <property type="entry name" value="PurM-like_N"/>
</dbReference>
<accession>A0A0R1HUW8</accession>
<sequence length="245" mass="26405">MGQYRDLTLLQIAPDKTLVVACDSSAGIGEKPLDNVRTATETVAAFSLRVPLLELLCYGATPLMVVDTLGNEMQPTGAAVIRGLKQELARAGYADLPINGSTEDNMETQTTSVGVTVVAESVSHRISDRIDQAEVYQIGVPYVGEDLLAHLDEVVSYETVRQIKQCPGVVDLIPVGSRGIAHEVAELAHTNRLEYDSKQLDRPVYRRSAGPSTVILALVSTSAASHFEILFPTATPVIHLKAVNR</sequence>
<evidence type="ECO:0000313" key="3">
    <source>
        <dbReference type="Proteomes" id="UP000050911"/>
    </source>
</evidence>
<name>A0A0R1HUW8_9LACO</name>
<organism evidence="2 3">
    <name type="scientific">Secundilactobacillus kimchicus JCM 15530</name>
    <dbReference type="NCBI Taxonomy" id="1302272"/>
    <lineage>
        <taxon>Bacteria</taxon>
        <taxon>Bacillati</taxon>
        <taxon>Bacillota</taxon>
        <taxon>Bacilli</taxon>
        <taxon>Lactobacillales</taxon>
        <taxon>Lactobacillaceae</taxon>
        <taxon>Secundilactobacillus</taxon>
    </lineage>
</organism>
<dbReference type="RefSeq" id="WP_054659799.1">
    <property type="nucleotide sequence ID" value="NZ_AZCX01000010.1"/>
</dbReference>
<protein>
    <recommendedName>
        <fullName evidence="1">PurM-like N-terminal domain-containing protein</fullName>
    </recommendedName>
</protein>
<dbReference type="EMBL" id="AZCX01000010">
    <property type="protein sequence ID" value="KRK47265.1"/>
    <property type="molecule type" value="Genomic_DNA"/>
</dbReference>
<evidence type="ECO:0000259" key="1">
    <source>
        <dbReference type="Pfam" id="PF00586"/>
    </source>
</evidence>
<dbReference type="OrthoDB" id="9805740at2"/>